<dbReference type="OrthoDB" id="3366823at2759"/>
<dbReference type="PRINTS" id="PR00465">
    <property type="entry name" value="EP450IV"/>
</dbReference>
<dbReference type="PANTHER" id="PTHR47582">
    <property type="entry name" value="P450, PUTATIVE (EUROFUNG)-RELATED"/>
    <property type="match status" value="1"/>
</dbReference>
<proteinExistence type="inferred from homology"/>
<evidence type="ECO:0000313" key="9">
    <source>
        <dbReference type="Proteomes" id="UP000019373"/>
    </source>
</evidence>
<dbReference type="GO" id="GO:0016705">
    <property type="term" value="F:oxidoreductase activity, acting on paired donors, with incorporation or reduction of molecular oxygen"/>
    <property type="evidence" value="ECO:0007669"/>
    <property type="project" value="InterPro"/>
</dbReference>
<dbReference type="Proteomes" id="UP000019373">
    <property type="component" value="Unassembled WGS sequence"/>
</dbReference>
<dbReference type="AlphaFoldDB" id="U1G0Z4"/>
<dbReference type="GO" id="GO:0005506">
    <property type="term" value="F:iron ion binding"/>
    <property type="evidence" value="ECO:0007669"/>
    <property type="project" value="InterPro"/>
</dbReference>
<gene>
    <name evidence="8" type="ORF">EPUS_02414</name>
</gene>
<accession>U1G0Z4</accession>
<dbReference type="InterPro" id="IPR053007">
    <property type="entry name" value="CYP450_monoxygenase_sec-met"/>
</dbReference>
<dbReference type="PROSITE" id="PS00086">
    <property type="entry name" value="CYTOCHROME_P450"/>
    <property type="match status" value="1"/>
</dbReference>
<evidence type="ECO:0000256" key="5">
    <source>
        <dbReference type="ARBA" id="ARBA00023004"/>
    </source>
</evidence>
<dbReference type="eggNOG" id="KOG0684">
    <property type="taxonomic scope" value="Eukaryota"/>
</dbReference>
<dbReference type="SUPFAM" id="SSF48264">
    <property type="entry name" value="Cytochrome P450"/>
    <property type="match status" value="1"/>
</dbReference>
<dbReference type="InterPro" id="IPR001128">
    <property type="entry name" value="Cyt_P450"/>
</dbReference>
<dbReference type="OMA" id="YEHNTSH"/>
<evidence type="ECO:0008006" key="10">
    <source>
        <dbReference type="Google" id="ProtNLM"/>
    </source>
</evidence>
<keyword evidence="5 6" id="KW-0408">Iron</keyword>
<protein>
    <recommendedName>
        <fullName evidence="10">25-hydroxycholesterol 7-alpha-hydroxylase</fullName>
    </recommendedName>
</protein>
<keyword evidence="4 7" id="KW-0560">Oxidoreductase</keyword>
<dbReference type="InterPro" id="IPR002403">
    <property type="entry name" value="Cyt_P450_E_grp-IV"/>
</dbReference>
<dbReference type="GeneID" id="19237468"/>
<name>U1G0Z4_ENDPU</name>
<dbReference type="Pfam" id="PF00067">
    <property type="entry name" value="p450"/>
    <property type="match status" value="1"/>
</dbReference>
<feature type="binding site" description="axial binding residue" evidence="6">
    <location>
        <position position="428"/>
    </location>
    <ligand>
        <name>heme</name>
        <dbReference type="ChEBI" id="CHEBI:30413"/>
    </ligand>
    <ligandPart>
        <name>Fe</name>
        <dbReference type="ChEBI" id="CHEBI:18248"/>
    </ligandPart>
</feature>
<evidence type="ECO:0000256" key="7">
    <source>
        <dbReference type="RuleBase" id="RU000461"/>
    </source>
</evidence>
<dbReference type="Gene3D" id="1.10.630.10">
    <property type="entry name" value="Cytochrome P450"/>
    <property type="match status" value="1"/>
</dbReference>
<sequence length="516" mass="56952">MASGAVIGVSSLAVTYAFLRFLLLYTHDEKEPTAVATEIPFLSPMIGMAKKAKFYTDIRNKYNLPIYTLRLPGSRIYVINSTNLIPVVQRQVRVLDFAAIEARAAMNVMGATPAGKEILKMNRNGVGEYSYAIEFDKAIHPAVTPGASLDTMNRLSIQKVSEFLDTLASNAPTTMNLFEWVQKNIAWATSEAVYGPSNPFRDPKILSAFWKFEPGIVILLLQLFPSVLAKESLQAREKIVKAFMDYFGGGGHEQGSALIRARYQHSVDYNVSNEDTARFELGGAVAILTNTIPSAFWVLWHIISDAAALEECRDELYRLCKIEDGSVAIDITEVKTSCPILLSTLQEVLRVHGTGTSVRVVQQDHLLDDKYLLKKGSTLMIPGPVQHSSKAVYGDSVNEFNHKRFVRTNGRRLNPVGFRGFGGGSTLCPGRHFAITEIIAFVALMILRFNIKPVSGKWVRPTTDKAGMHATVPPPDADVEVEVTLREGGLACKQWNAILTGSDKAMELVAEDMDQH</sequence>
<dbReference type="HOGENOM" id="CLU_018012_4_2_1"/>
<evidence type="ECO:0000256" key="4">
    <source>
        <dbReference type="ARBA" id="ARBA00023002"/>
    </source>
</evidence>
<comment type="similarity">
    <text evidence="2 7">Belongs to the cytochrome P450 family.</text>
</comment>
<dbReference type="GO" id="GO:0020037">
    <property type="term" value="F:heme binding"/>
    <property type="evidence" value="ECO:0007669"/>
    <property type="project" value="InterPro"/>
</dbReference>
<dbReference type="PANTHER" id="PTHR47582:SF1">
    <property type="entry name" value="P450, PUTATIVE (EUROFUNG)-RELATED"/>
    <property type="match status" value="1"/>
</dbReference>
<evidence type="ECO:0000256" key="1">
    <source>
        <dbReference type="ARBA" id="ARBA00001971"/>
    </source>
</evidence>
<evidence type="ECO:0000256" key="2">
    <source>
        <dbReference type="ARBA" id="ARBA00010617"/>
    </source>
</evidence>
<reference evidence="9" key="1">
    <citation type="journal article" date="2014" name="BMC Genomics">
        <title>Genome characteristics reveal the impact of lichenization on lichen-forming fungus Endocarpon pusillum Hedwig (Verrucariales, Ascomycota).</title>
        <authorList>
            <person name="Wang Y.-Y."/>
            <person name="Liu B."/>
            <person name="Zhang X.-Y."/>
            <person name="Zhou Q.-M."/>
            <person name="Zhang T."/>
            <person name="Li H."/>
            <person name="Yu Y.-F."/>
            <person name="Zhang X.-L."/>
            <person name="Hao X.-Y."/>
            <person name="Wang M."/>
            <person name="Wang L."/>
            <person name="Wei J.-C."/>
        </authorList>
    </citation>
    <scope>NUCLEOTIDE SEQUENCE [LARGE SCALE GENOMIC DNA]</scope>
    <source>
        <strain evidence="9">Z07020 / HMAS-L-300199</strain>
    </source>
</reference>
<dbReference type="InterPro" id="IPR017972">
    <property type="entry name" value="Cyt_P450_CS"/>
</dbReference>
<dbReference type="GO" id="GO:0004497">
    <property type="term" value="F:monooxygenase activity"/>
    <property type="evidence" value="ECO:0007669"/>
    <property type="project" value="UniProtKB-KW"/>
</dbReference>
<keyword evidence="7" id="KW-0503">Monooxygenase</keyword>
<dbReference type="RefSeq" id="XP_007803511.1">
    <property type="nucleotide sequence ID" value="XM_007805320.1"/>
</dbReference>
<keyword evidence="9" id="KW-1185">Reference proteome</keyword>
<comment type="cofactor">
    <cofactor evidence="1 6">
        <name>heme</name>
        <dbReference type="ChEBI" id="CHEBI:30413"/>
    </cofactor>
</comment>
<organism evidence="8 9">
    <name type="scientific">Endocarpon pusillum (strain Z07020 / HMAS-L-300199)</name>
    <name type="common">Lichen-forming fungus</name>
    <dbReference type="NCBI Taxonomy" id="1263415"/>
    <lineage>
        <taxon>Eukaryota</taxon>
        <taxon>Fungi</taxon>
        <taxon>Dikarya</taxon>
        <taxon>Ascomycota</taxon>
        <taxon>Pezizomycotina</taxon>
        <taxon>Eurotiomycetes</taxon>
        <taxon>Chaetothyriomycetidae</taxon>
        <taxon>Verrucariales</taxon>
        <taxon>Verrucariaceae</taxon>
        <taxon>Endocarpon</taxon>
    </lineage>
</organism>
<dbReference type="InterPro" id="IPR036396">
    <property type="entry name" value="Cyt_P450_sf"/>
</dbReference>
<evidence type="ECO:0000256" key="3">
    <source>
        <dbReference type="ARBA" id="ARBA00022723"/>
    </source>
</evidence>
<evidence type="ECO:0000313" key="8">
    <source>
        <dbReference type="EMBL" id="ERF70892.1"/>
    </source>
</evidence>
<dbReference type="CDD" id="cd11040">
    <property type="entry name" value="CYP7_CYP8-like"/>
    <property type="match status" value="1"/>
</dbReference>
<dbReference type="EMBL" id="KE721278">
    <property type="protein sequence ID" value="ERF70892.1"/>
    <property type="molecule type" value="Genomic_DNA"/>
</dbReference>
<keyword evidence="6 7" id="KW-0349">Heme</keyword>
<keyword evidence="3 6" id="KW-0479">Metal-binding</keyword>
<evidence type="ECO:0000256" key="6">
    <source>
        <dbReference type="PIRSR" id="PIRSR602403-1"/>
    </source>
</evidence>